<evidence type="ECO:0000256" key="2">
    <source>
        <dbReference type="ARBA" id="ARBA00010977"/>
    </source>
</evidence>
<comment type="subcellular location">
    <subcellularLocation>
        <location evidence="1">Nucleus</location>
    </subcellularLocation>
</comment>
<dbReference type="InterPro" id="IPR020795">
    <property type="entry name" value="ORC3"/>
</dbReference>
<evidence type="ECO:0000256" key="4">
    <source>
        <dbReference type="ARBA" id="ARBA00022553"/>
    </source>
</evidence>
<comment type="subunit">
    <text evidence="8">Component of ORC, a complex composed of at least 6 subunits: ORC1, ORC2, ORC3, ORC4, ORC5 and ORC6. ORC is regulated in a cell-cycle dependent manner. It is sequentially assembled at the exit from anaphase of mitosis and disassembled as cells enter S phase.</text>
</comment>
<evidence type="ECO:0000256" key="7">
    <source>
        <dbReference type="ARBA" id="ARBA00023242"/>
    </source>
</evidence>
<dbReference type="InterPro" id="IPR045667">
    <property type="entry name" value="ORC3_N"/>
</dbReference>
<dbReference type="PANTHER" id="PTHR12748:SF0">
    <property type="entry name" value="ORIGIN RECOGNITION COMPLEX SUBUNIT 3"/>
    <property type="match status" value="1"/>
</dbReference>
<dbReference type="AlphaFoldDB" id="A0A2P2I1E0"/>
<name>A0A2P2I1E0_9CRUS</name>
<feature type="domain" description="Origin recognition complex subunit 3 winged helix C-terminal" evidence="12">
    <location>
        <begin position="605"/>
        <end position="727"/>
    </location>
</feature>
<evidence type="ECO:0000256" key="10">
    <source>
        <dbReference type="SAM" id="MobiDB-lite"/>
    </source>
</evidence>
<dbReference type="InterPro" id="IPR045663">
    <property type="entry name" value="ORC3_ins"/>
</dbReference>
<reference evidence="15" key="1">
    <citation type="submission" date="2017-11" db="EMBL/GenBank/DDBJ databases">
        <title>The sensing device of the deep-sea amphipod.</title>
        <authorList>
            <person name="Kobayashi H."/>
            <person name="Nagahama T."/>
            <person name="Arai W."/>
            <person name="Sasagawa Y."/>
            <person name="Umeda M."/>
            <person name="Hayashi T."/>
            <person name="Nikaido I."/>
            <person name="Watanabe H."/>
            <person name="Oguri K."/>
            <person name="Kitazato H."/>
            <person name="Fujioka K."/>
            <person name="Kido Y."/>
            <person name="Takami H."/>
        </authorList>
    </citation>
    <scope>NUCLEOTIDE SEQUENCE</scope>
    <source>
        <tissue evidence="15">Whole body</tissue>
    </source>
</reference>
<keyword evidence="4" id="KW-0597">Phosphoprotein</keyword>
<evidence type="ECO:0000256" key="6">
    <source>
        <dbReference type="ARBA" id="ARBA00023125"/>
    </source>
</evidence>
<reference evidence="14" key="2">
    <citation type="journal article" date="2018" name="Biosci. Biotechnol. Biochem.">
        <title>Polysaccharide hydrolase of the hadal zone amphipods Hirondellea gigas.</title>
        <authorList>
            <person name="Kobayashi H."/>
            <person name="Nagahama T."/>
            <person name="Arai W."/>
            <person name="Sasagawa Y."/>
            <person name="Umeda M."/>
            <person name="Hayashi T."/>
            <person name="Nikaido I."/>
            <person name="Watanabe H."/>
            <person name="Oguri K."/>
            <person name="Kitazato H."/>
            <person name="Fujioka K."/>
            <person name="Kido Y."/>
            <person name="Takami H."/>
        </authorList>
    </citation>
    <scope>NUCLEOTIDE SEQUENCE</scope>
    <source>
        <tissue evidence="14">Whole body</tissue>
    </source>
</reference>
<comment type="function">
    <text evidence="9">Component of the origin recognition complex (ORC) that binds origins of replication. DNA-binding is ATP-dependent. The specific DNA sequences that define origins of replication have not been identified yet. ORC is required to assemble the pre-replication complex necessary to initiate DNA replication. Binds histone H3 and H4 trimethylation marks H3K9me3, H3K27me3 and H4K20me3.</text>
</comment>
<comment type="similarity">
    <text evidence="2">Belongs to the ORC3 family.</text>
</comment>
<dbReference type="GO" id="GO:0006270">
    <property type="term" value="P:DNA replication initiation"/>
    <property type="evidence" value="ECO:0007669"/>
    <property type="project" value="TreeGrafter"/>
</dbReference>
<proteinExistence type="evidence at transcript level"/>
<dbReference type="PANTHER" id="PTHR12748">
    <property type="entry name" value="ORIGIN RECOGNITION COMPLEX SUBUNIT 3"/>
    <property type="match status" value="1"/>
</dbReference>
<feature type="domain" description="Origin recognition complex subunit 3 insertion" evidence="13">
    <location>
        <begin position="365"/>
        <end position="592"/>
    </location>
</feature>
<dbReference type="EMBL" id="IACT01002177">
    <property type="protein sequence ID" value="LAC21471.1"/>
    <property type="molecule type" value="mRNA"/>
</dbReference>
<sequence>MAATVSVSKGVFAFKRRNNDKIQKYSKKMRREEQTQFWPAGNDSLSSIQQQNFNVCWTAISDKLQALESEIHQTVFKDLVEFVSKQYSHRYGCSSSHSTAAGGTMFSIPAAVLVTGVNMPDSGQALTNLTDQLVKEEAASHIVRLHSRNCINIKNCIVSLVSQLVNPRGEVDSDSDIESDSDEVVNKASPKKKTSTVKKTNCNMTVLEAWHKEQLKDDNGGNIVVMLEDCESFSTSVLQDFIQIISHHPALPVMLVLCVATSPAALHSRLSQPVLACLSITTFQARPSHHYLATLVDKVLMDANCTSFRLGGKPIKILIDMFLYHHLSVNTFVQGLKYCVLEHFLSQSVTVLCCPSSRREALAAKLSAHQLEAFRKLPSFRQYVDGLPNKEKTFIFDDEKTKKCVLLLLSNLDSYYCRLCCVVRVLHQLAANVPNAPLGRQVWSLLSLCLNGTVVESAEFNEVWQHLENLSRVELVTPLLTIIALLGNSGHQNLKESGNELQELLEDLFNMEESAEQKFPDEDTEQTETLQPTNRFELKEKLMELSKKKQQGKLNKFQILRKDILAVIKDLVVEHAVPPTTQPLHEVLFFHNSAEVSSRLLGKHRASITRGLSDPSHYLQCECCCNNLSSSLPDLSVVYRLHLECGRLINLYDWLNAFCSLAEQQESESEEEDQENQKKKKNKSSSDQSQPDSILQARFVQAVSELQFLGFIKTSKRKTDHVARLTWGGC</sequence>
<evidence type="ECO:0000256" key="3">
    <source>
        <dbReference type="ARBA" id="ARBA00019085"/>
    </source>
</evidence>
<dbReference type="Pfam" id="PF07034">
    <property type="entry name" value="ORC3_N"/>
    <property type="match status" value="1"/>
</dbReference>
<feature type="region of interest" description="Disordered" evidence="10">
    <location>
        <begin position="666"/>
        <end position="692"/>
    </location>
</feature>
<dbReference type="GO" id="GO:0005656">
    <property type="term" value="C:nuclear pre-replicative complex"/>
    <property type="evidence" value="ECO:0007669"/>
    <property type="project" value="TreeGrafter"/>
</dbReference>
<feature type="region of interest" description="Disordered" evidence="10">
    <location>
        <begin position="170"/>
        <end position="192"/>
    </location>
</feature>
<keyword evidence="6" id="KW-0238">DNA-binding</keyword>
<dbReference type="CDD" id="cd20704">
    <property type="entry name" value="Orc3"/>
    <property type="match status" value="2"/>
</dbReference>
<evidence type="ECO:0000259" key="13">
    <source>
        <dbReference type="Pfam" id="PF19675"/>
    </source>
</evidence>
<dbReference type="EMBL" id="IACF01002159">
    <property type="protein sequence ID" value="LAB67822.1"/>
    <property type="molecule type" value="mRNA"/>
</dbReference>
<feature type="domain" description="Origin recognition complex subunit 3 N-terminal" evidence="11">
    <location>
        <begin position="3"/>
        <end position="352"/>
    </location>
</feature>
<keyword evidence="7" id="KW-0539">Nucleus</keyword>
<dbReference type="GO" id="GO:0005664">
    <property type="term" value="C:nuclear origin of replication recognition complex"/>
    <property type="evidence" value="ECO:0007669"/>
    <property type="project" value="InterPro"/>
</dbReference>
<protein>
    <recommendedName>
        <fullName evidence="3">Origin recognition complex subunit 3</fullName>
    </recommendedName>
</protein>
<organism evidence="14">
    <name type="scientific">Hirondellea gigas</name>
    <dbReference type="NCBI Taxonomy" id="1518452"/>
    <lineage>
        <taxon>Eukaryota</taxon>
        <taxon>Metazoa</taxon>
        <taxon>Ecdysozoa</taxon>
        <taxon>Arthropoda</taxon>
        <taxon>Crustacea</taxon>
        <taxon>Multicrustacea</taxon>
        <taxon>Malacostraca</taxon>
        <taxon>Eumalacostraca</taxon>
        <taxon>Peracarida</taxon>
        <taxon>Amphipoda</taxon>
        <taxon>Amphilochidea</taxon>
        <taxon>Lysianassida</taxon>
        <taxon>Lysianassidira</taxon>
        <taxon>Lysianassoidea</taxon>
        <taxon>Lysianassidae</taxon>
        <taxon>Hirondellea</taxon>
    </lineage>
</organism>
<evidence type="ECO:0000256" key="5">
    <source>
        <dbReference type="ARBA" id="ARBA00022705"/>
    </source>
</evidence>
<dbReference type="Pfam" id="PF19675">
    <property type="entry name" value="ORC3_ins"/>
    <property type="match status" value="1"/>
</dbReference>
<keyword evidence="5" id="KW-0235">DNA replication</keyword>
<feature type="compositionally biased region" description="Acidic residues" evidence="10">
    <location>
        <begin position="172"/>
        <end position="183"/>
    </location>
</feature>
<evidence type="ECO:0000256" key="1">
    <source>
        <dbReference type="ARBA" id="ARBA00004123"/>
    </source>
</evidence>
<evidence type="ECO:0000256" key="8">
    <source>
        <dbReference type="ARBA" id="ARBA00026084"/>
    </source>
</evidence>
<dbReference type="Pfam" id="PF18137">
    <property type="entry name" value="WHD_ORC"/>
    <property type="match status" value="1"/>
</dbReference>
<evidence type="ECO:0000313" key="15">
    <source>
        <dbReference type="EMBL" id="LAC21471.1"/>
    </source>
</evidence>
<evidence type="ECO:0000313" key="14">
    <source>
        <dbReference type="EMBL" id="LAB67822.1"/>
    </source>
</evidence>
<dbReference type="GO" id="GO:0003688">
    <property type="term" value="F:DNA replication origin binding"/>
    <property type="evidence" value="ECO:0007669"/>
    <property type="project" value="TreeGrafter"/>
</dbReference>
<evidence type="ECO:0000256" key="9">
    <source>
        <dbReference type="ARBA" id="ARBA00045241"/>
    </source>
</evidence>
<dbReference type="GO" id="GO:0031261">
    <property type="term" value="C:DNA replication preinitiation complex"/>
    <property type="evidence" value="ECO:0007669"/>
    <property type="project" value="TreeGrafter"/>
</dbReference>
<accession>A0A2P2I1E0</accession>
<dbReference type="InterPro" id="IPR040855">
    <property type="entry name" value="ORC_WH_C"/>
</dbReference>
<evidence type="ECO:0000259" key="12">
    <source>
        <dbReference type="Pfam" id="PF18137"/>
    </source>
</evidence>
<evidence type="ECO:0000259" key="11">
    <source>
        <dbReference type="Pfam" id="PF07034"/>
    </source>
</evidence>